<dbReference type="KEGG" id="kme:H0A61_02881"/>
<dbReference type="AlphaFoldDB" id="A0A8A0RQD7"/>
<keyword evidence="2" id="KW-1185">Reference proteome</keyword>
<name>A0A8A0RQD7_9FIRM</name>
<dbReference type="EMBL" id="CP059066">
    <property type="protein sequence ID" value="QSQ10473.1"/>
    <property type="molecule type" value="Genomic_DNA"/>
</dbReference>
<protein>
    <submittedName>
        <fullName evidence="1">Uncharacterized protein</fullName>
    </submittedName>
</protein>
<accession>A0A8A0RQD7</accession>
<dbReference type="RefSeq" id="WP_206707780.1">
    <property type="nucleotide sequence ID" value="NZ_CP059066.1"/>
</dbReference>
<proteinExistence type="predicted"/>
<evidence type="ECO:0000313" key="2">
    <source>
        <dbReference type="Proteomes" id="UP000662904"/>
    </source>
</evidence>
<sequence>MDTKRAAIELLIKFPEMVCFILLAGYNTNNISKTRMQELYSALKKLEYAELEALNRNLSVFIAAIKKFFYPRCADMCDNLLEGRIDDPPDFISLAELLVFSDELARKLAAKPDEKQLKNFFKIIRTLPLELQVITVKRALEKGCAKDFWQHEEFNLWAIENAYLLIF</sequence>
<organism evidence="1 2">
    <name type="scientific">Koleobacter methoxysyntrophicus</name>
    <dbReference type="NCBI Taxonomy" id="2751313"/>
    <lineage>
        <taxon>Bacteria</taxon>
        <taxon>Bacillati</taxon>
        <taxon>Bacillota</taxon>
        <taxon>Clostridia</taxon>
        <taxon>Koleobacterales</taxon>
        <taxon>Koleobacteraceae</taxon>
        <taxon>Koleobacter</taxon>
    </lineage>
</organism>
<evidence type="ECO:0000313" key="1">
    <source>
        <dbReference type="EMBL" id="QSQ10473.1"/>
    </source>
</evidence>
<dbReference type="Proteomes" id="UP000662904">
    <property type="component" value="Chromosome"/>
</dbReference>
<reference evidence="1" key="1">
    <citation type="submission" date="2020-07" db="EMBL/GenBank/DDBJ databases">
        <title>Koleobacter methoxysyntrophicus gen. nov., sp. nov., a novel anaerobic bacterium isolated from deep subsurface oil field and proposal of Koleobacterales ord. nov. in the phylum Firmicutes.</title>
        <authorList>
            <person name="Sakamoto S."/>
            <person name="Tamaki H."/>
        </authorList>
    </citation>
    <scope>NUCLEOTIDE SEQUENCE</scope>
    <source>
        <strain evidence="1">NRmbB1</strain>
    </source>
</reference>
<gene>
    <name evidence="1" type="ORF">H0A61_02881</name>
</gene>